<protein>
    <submittedName>
        <fullName evidence="1">Uncharacterized protein</fullName>
    </submittedName>
</protein>
<gene>
    <name evidence="1" type="ORF">S01H1_81569</name>
</gene>
<reference evidence="1" key="1">
    <citation type="journal article" date="2014" name="Front. Microbiol.">
        <title>High frequency of phylogenetically diverse reductive dehalogenase-homologous genes in deep subseafloor sedimentary metagenomes.</title>
        <authorList>
            <person name="Kawai M."/>
            <person name="Futagami T."/>
            <person name="Toyoda A."/>
            <person name="Takaki Y."/>
            <person name="Nishi S."/>
            <person name="Hori S."/>
            <person name="Arai W."/>
            <person name="Tsubouchi T."/>
            <person name="Morono Y."/>
            <person name="Uchiyama I."/>
            <person name="Ito T."/>
            <person name="Fujiyama A."/>
            <person name="Inagaki F."/>
            <person name="Takami H."/>
        </authorList>
    </citation>
    <scope>NUCLEOTIDE SEQUENCE</scope>
    <source>
        <strain evidence="1">Expedition CK06-06</strain>
    </source>
</reference>
<organism evidence="1">
    <name type="scientific">marine sediment metagenome</name>
    <dbReference type="NCBI Taxonomy" id="412755"/>
    <lineage>
        <taxon>unclassified sequences</taxon>
        <taxon>metagenomes</taxon>
        <taxon>ecological metagenomes</taxon>
    </lineage>
</organism>
<dbReference type="Gene3D" id="1.50.10.100">
    <property type="entry name" value="Chondroitin AC/alginate lyase"/>
    <property type="match status" value="1"/>
</dbReference>
<accession>X0XKA0</accession>
<comment type="caution">
    <text evidence="1">The sequence shown here is derived from an EMBL/GenBank/DDBJ whole genome shotgun (WGS) entry which is preliminary data.</text>
</comment>
<proteinExistence type="predicted"/>
<name>X0XKA0_9ZZZZ</name>
<dbReference type="AlphaFoldDB" id="X0XKA0"/>
<dbReference type="EMBL" id="BARS01055208">
    <property type="protein sequence ID" value="GAG43599.1"/>
    <property type="molecule type" value="Genomic_DNA"/>
</dbReference>
<feature type="non-terminal residue" evidence="1">
    <location>
        <position position="191"/>
    </location>
</feature>
<evidence type="ECO:0000313" key="1">
    <source>
        <dbReference type="EMBL" id="GAG43599.1"/>
    </source>
</evidence>
<sequence>MHGHVSPQRLKRQELSYDPYHLMPSCFPSHPRVLTTQAKLARTKELVKSAPWGPAALDRLLGRAEQPFDLPESLPVPADADLNRRIVSRAANCIVAHHLIGGEGQLERALAAFRLMARSYPEWPLQPPNSKACGGGPPENLFTVELARTYDLLAAASLSAEDDALFRDLLQATKPVTDAEPHRDCGNHNTS</sequence>
<dbReference type="InterPro" id="IPR008929">
    <property type="entry name" value="Chondroitin_lyas"/>
</dbReference>